<comment type="caution">
    <text evidence="2">The sequence shown here is derived from an EMBL/GenBank/DDBJ whole genome shotgun (WGS) entry which is preliminary data.</text>
</comment>
<gene>
    <name evidence="2" type="ORF">AK812_SmicGene18810</name>
</gene>
<evidence type="ECO:0000313" key="2">
    <source>
        <dbReference type="EMBL" id="OLP98719.1"/>
    </source>
</evidence>
<proteinExistence type="predicted"/>
<protein>
    <submittedName>
        <fullName evidence="2">Uncharacterized protein</fullName>
    </submittedName>
</protein>
<keyword evidence="3" id="KW-1185">Reference proteome</keyword>
<evidence type="ECO:0000256" key="1">
    <source>
        <dbReference type="SAM" id="MobiDB-lite"/>
    </source>
</evidence>
<dbReference type="Proteomes" id="UP000186817">
    <property type="component" value="Unassembled WGS sequence"/>
</dbReference>
<feature type="compositionally biased region" description="Low complexity" evidence="1">
    <location>
        <begin position="81"/>
        <end position="90"/>
    </location>
</feature>
<organism evidence="2 3">
    <name type="scientific">Symbiodinium microadriaticum</name>
    <name type="common">Dinoflagellate</name>
    <name type="synonym">Zooxanthella microadriatica</name>
    <dbReference type="NCBI Taxonomy" id="2951"/>
    <lineage>
        <taxon>Eukaryota</taxon>
        <taxon>Sar</taxon>
        <taxon>Alveolata</taxon>
        <taxon>Dinophyceae</taxon>
        <taxon>Suessiales</taxon>
        <taxon>Symbiodiniaceae</taxon>
        <taxon>Symbiodinium</taxon>
    </lineage>
</organism>
<feature type="compositionally biased region" description="Polar residues" evidence="1">
    <location>
        <begin position="100"/>
        <end position="109"/>
    </location>
</feature>
<feature type="region of interest" description="Disordered" evidence="1">
    <location>
        <begin position="56"/>
        <end position="109"/>
    </location>
</feature>
<evidence type="ECO:0000313" key="3">
    <source>
        <dbReference type="Proteomes" id="UP000186817"/>
    </source>
</evidence>
<dbReference type="EMBL" id="LSRX01000388">
    <property type="protein sequence ID" value="OLP98719.1"/>
    <property type="molecule type" value="Genomic_DNA"/>
</dbReference>
<name>A0A1Q9DU75_SYMMI</name>
<dbReference type="AlphaFoldDB" id="A0A1Q9DU75"/>
<reference evidence="2 3" key="1">
    <citation type="submission" date="2016-02" db="EMBL/GenBank/DDBJ databases">
        <title>Genome analysis of coral dinoflagellate symbionts highlights evolutionary adaptations to a symbiotic lifestyle.</title>
        <authorList>
            <person name="Aranda M."/>
            <person name="Li Y."/>
            <person name="Liew Y.J."/>
            <person name="Baumgarten S."/>
            <person name="Simakov O."/>
            <person name="Wilson M."/>
            <person name="Piel J."/>
            <person name="Ashoor H."/>
            <person name="Bougouffa S."/>
            <person name="Bajic V.B."/>
            <person name="Ryu T."/>
            <person name="Ravasi T."/>
            <person name="Bayer T."/>
            <person name="Micklem G."/>
            <person name="Kim H."/>
            <person name="Bhak J."/>
            <person name="Lajeunesse T.C."/>
            <person name="Voolstra C.R."/>
        </authorList>
    </citation>
    <scope>NUCLEOTIDE SEQUENCE [LARGE SCALE GENOMIC DNA]</scope>
    <source>
        <strain evidence="2 3">CCMP2467</strain>
    </source>
</reference>
<accession>A0A1Q9DU75</accession>
<sequence>MVRSLEYLRRAKTREDTSTSNLAFDLQENARLWRPPKQRPVFEPWEINISRIPLGAMQQGPAKPRVDIAEPSLPPVPPSPSVSGLGSLPLTRLPTPQVKRMSSPNVDQLEESCQSGLEAYLRLTEVPWKGPWRMVNC</sequence>